<gene>
    <name evidence="2" type="ORF">N288_00890</name>
</gene>
<evidence type="ECO:0000256" key="1">
    <source>
        <dbReference type="SAM" id="Phobius"/>
    </source>
</evidence>
<keyword evidence="1" id="KW-1133">Transmembrane helix</keyword>
<keyword evidence="3" id="KW-1185">Reference proteome</keyword>
<reference evidence="2" key="1">
    <citation type="submission" date="2013-07" db="EMBL/GenBank/DDBJ databases">
        <title>Complete genome sequence of Bacillus infantis NRRL B-14911 that has potential to induce cardiac disease by antigenic mimicry.</title>
        <authorList>
            <person name="Massilamany C."/>
            <person name="Smith T.P.L."/>
            <person name="Loy J.D."/>
            <person name="Barletta R."/>
            <person name="Reddy J."/>
        </authorList>
    </citation>
    <scope>NUCLEOTIDE SEQUENCE [LARGE SCALE GENOMIC DNA]</scope>
    <source>
        <strain evidence="2">NRRL B-14911</strain>
    </source>
</reference>
<evidence type="ECO:0000313" key="2">
    <source>
        <dbReference type="EMBL" id="AGX02179.1"/>
    </source>
</evidence>
<evidence type="ECO:0000313" key="3">
    <source>
        <dbReference type="Proteomes" id="UP000017805"/>
    </source>
</evidence>
<dbReference type="AlphaFoldDB" id="U5L470"/>
<dbReference type="PATRIC" id="fig|1367477.3.peg.145"/>
<dbReference type="Proteomes" id="UP000017805">
    <property type="component" value="Chromosome"/>
</dbReference>
<keyword evidence="1" id="KW-0812">Transmembrane</keyword>
<accession>U5L470</accession>
<dbReference type="HOGENOM" id="CLU_3164692_0_0_9"/>
<feature type="transmembrane region" description="Helical" evidence="1">
    <location>
        <begin position="12"/>
        <end position="29"/>
    </location>
</feature>
<proteinExistence type="predicted"/>
<protein>
    <submittedName>
        <fullName evidence="2">Uncharacterized protein</fullName>
    </submittedName>
</protein>
<dbReference type="KEGG" id="bif:N288_00890"/>
<keyword evidence="1" id="KW-0472">Membrane</keyword>
<organism evidence="2 3">
    <name type="scientific">Bacillus infantis NRRL B-14911</name>
    <dbReference type="NCBI Taxonomy" id="1367477"/>
    <lineage>
        <taxon>Bacteria</taxon>
        <taxon>Bacillati</taxon>
        <taxon>Bacillota</taxon>
        <taxon>Bacilli</taxon>
        <taxon>Bacillales</taxon>
        <taxon>Bacillaceae</taxon>
        <taxon>Bacillus</taxon>
    </lineage>
</organism>
<dbReference type="EMBL" id="CP006643">
    <property type="protein sequence ID" value="AGX02179.1"/>
    <property type="molecule type" value="Genomic_DNA"/>
</dbReference>
<name>U5L470_9BACI</name>
<sequence length="47" mass="5450">MELALRGPRFRRSGILLIVTLLFGLNIRLMKKMEDKPFTEKGQRTSS</sequence>